<dbReference type="EMBL" id="JAULSR010000002">
    <property type="protein sequence ID" value="KAK0629721.1"/>
    <property type="molecule type" value="Genomic_DNA"/>
</dbReference>
<reference evidence="1" key="1">
    <citation type="submission" date="2023-06" db="EMBL/GenBank/DDBJ databases">
        <title>Genome-scale phylogeny and comparative genomics of the fungal order Sordariales.</title>
        <authorList>
            <consortium name="Lawrence Berkeley National Laboratory"/>
            <person name="Hensen N."/>
            <person name="Bonometti L."/>
            <person name="Westerberg I."/>
            <person name="Brannstrom I.O."/>
            <person name="Guillou S."/>
            <person name="Cros-Aarteil S."/>
            <person name="Calhoun S."/>
            <person name="Haridas S."/>
            <person name="Kuo A."/>
            <person name="Mondo S."/>
            <person name="Pangilinan J."/>
            <person name="Riley R."/>
            <person name="LaButti K."/>
            <person name="Andreopoulos B."/>
            <person name="Lipzen A."/>
            <person name="Chen C."/>
            <person name="Yanf M."/>
            <person name="Daum C."/>
            <person name="Ng V."/>
            <person name="Clum A."/>
            <person name="Steindorff A."/>
            <person name="Ohm R."/>
            <person name="Martin F."/>
            <person name="Silar P."/>
            <person name="Natvig D."/>
            <person name="Lalanne C."/>
            <person name="Gautier V."/>
            <person name="Ament-velasquez S.L."/>
            <person name="Kruys A."/>
            <person name="Hutchinson M.I."/>
            <person name="Powell A.J."/>
            <person name="Barry K."/>
            <person name="Miller A.N."/>
            <person name="Grigoriev I.V."/>
            <person name="Debuchy R."/>
            <person name="Gladieux P."/>
            <person name="Thoren M.H."/>
            <person name="Johannesson H."/>
        </authorList>
    </citation>
    <scope>NUCLEOTIDE SEQUENCE</scope>
    <source>
        <strain evidence="1">SMH3391-2</strain>
    </source>
</reference>
<dbReference type="Proteomes" id="UP001174934">
    <property type="component" value="Unassembled WGS sequence"/>
</dbReference>
<sequence>MISFSVIKGGWVWQWQRQDASLWFGLCRLSSGVYANKARVGKLVGGQLEGRRRTRKGCAQAGTSIQGQNWFVGMWLLVGNVRCRCGPWLSGMADWLYGTT</sequence>
<proteinExistence type="predicted"/>
<keyword evidence="2" id="KW-1185">Reference proteome</keyword>
<accession>A0AA40C8T3</accession>
<evidence type="ECO:0000313" key="2">
    <source>
        <dbReference type="Proteomes" id="UP001174934"/>
    </source>
</evidence>
<organism evidence="1 2">
    <name type="scientific">Bombardia bombarda</name>
    <dbReference type="NCBI Taxonomy" id="252184"/>
    <lineage>
        <taxon>Eukaryota</taxon>
        <taxon>Fungi</taxon>
        <taxon>Dikarya</taxon>
        <taxon>Ascomycota</taxon>
        <taxon>Pezizomycotina</taxon>
        <taxon>Sordariomycetes</taxon>
        <taxon>Sordariomycetidae</taxon>
        <taxon>Sordariales</taxon>
        <taxon>Lasiosphaeriaceae</taxon>
        <taxon>Bombardia</taxon>
    </lineage>
</organism>
<name>A0AA40C8T3_9PEZI</name>
<gene>
    <name evidence="1" type="ORF">B0T17DRAFT_195457</name>
</gene>
<comment type="caution">
    <text evidence="1">The sequence shown here is derived from an EMBL/GenBank/DDBJ whole genome shotgun (WGS) entry which is preliminary data.</text>
</comment>
<dbReference type="AlphaFoldDB" id="A0AA40C8T3"/>
<protein>
    <submittedName>
        <fullName evidence="1">Uncharacterized protein</fullName>
    </submittedName>
</protein>
<evidence type="ECO:0000313" key="1">
    <source>
        <dbReference type="EMBL" id="KAK0629721.1"/>
    </source>
</evidence>